<protein>
    <recommendedName>
        <fullName evidence="3">YD repeat-containing protein</fullName>
    </recommendedName>
</protein>
<proteinExistence type="predicted"/>
<keyword evidence="2" id="KW-1185">Reference proteome</keyword>
<dbReference type="RefSeq" id="WP_090024542.1">
    <property type="nucleotide sequence ID" value="NZ_FOVD01000003.1"/>
</dbReference>
<evidence type="ECO:0008006" key="3">
    <source>
        <dbReference type="Google" id="ProtNLM"/>
    </source>
</evidence>
<evidence type="ECO:0000313" key="2">
    <source>
        <dbReference type="Proteomes" id="UP000198769"/>
    </source>
</evidence>
<dbReference type="EMBL" id="FOVD01000003">
    <property type="protein sequence ID" value="SFN34935.1"/>
    <property type="molecule type" value="Genomic_DNA"/>
</dbReference>
<dbReference type="Proteomes" id="UP000198769">
    <property type="component" value="Unassembled WGS sequence"/>
</dbReference>
<gene>
    <name evidence="1" type="ORF">SAMN05421594_2256</name>
</gene>
<evidence type="ECO:0000313" key="1">
    <source>
        <dbReference type="EMBL" id="SFN34935.1"/>
    </source>
</evidence>
<reference evidence="2" key="1">
    <citation type="submission" date="2016-10" db="EMBL/GenBank/DDBJ databases">
        <authorList>
            <person name="Varghese N."/>
            <person name="Submissions S."/>
        </authorList>
    </citation>
    <scope>NUCLEOTIDE SEQUENCE [LARGE SCALE GENOMIC DNA]</scope>
    <source>
        <strain evidence="2">DSM 25575</strain>
    </source>
</reference>
<sequence>MRKIEIILLLLFALTFTRVFPQGSISSENVNVGKYQKMIPPSPSAFAFSNYGNLPANLFIGTPRINIPLLEFKGGNITIPVTIDYTSAGVKIDQLETLVGQSWSFNTGGVITKKINGADDDFTPTNSPDSFTIMDQGTIDYFENFVETSAYNTEYDEFSFNFLGNSGKFLINKSGGIVNISPSDIKLERIYANGTNYFKATDESGIIYLFEAIEKTRYLKSACEGIALGEPLTTLANVAWYLTKIIHPSGNEIYFEYGDSQYTYTPSLSQQLKFDGGTQNAICSYGNQGSTANFLPTHTPTFFNCYSMQTNYIKVLKRISSNNTSDGQVLFVYDQEHVFDRNYKLLTGIEKKTRTMVSKTIDKIKISYLNTTNRHFLKDIKYENSNQKYQFEYDDPQSLPDRLNTSQDLWGYYNGASNGTYFVPKEASPFRIIGANREVNPMFSSRGILKRIIYPTGGDTVMEYEQNSYWGSKKIVHLYQTISGYVDYLTTGSVVQSSFFKYTKNFTTGNIDETEPVDVKASVLLENAAICPPFYNPDIPERSDLSVTLHLFDVDENRYIGIFQGPASINANNYMVLRINSEPSASAKVLLKANHNYQLKIFSPQCVSVDFGINTYYSSQDIINLPTGGIRLKKSIDNSGSNPVLKRYYYNTYSQRSISSGDAPETPHYFSSYETRNYCPNDPAATITPNCNYTSQFVKVIHSSPLFSLFDTSMNSNIFYEYVTESLGGDNAEKGRIEHKFNINRDASFSQVHHGNSLLGVGTGMISSGHSNTGWDHGNELETLYASSSNKVNKIIKRTFIKEVRDQTKYHNFIFNQIFQRKCLWVDTDLGNMTVGYYFKEIFRNLLNEEEIINYPNETTSLITKIKYFYNNPSHYQLTNKKVTYPNNNSEETIYSYAYEKGNQLMINKNMIGIPLETSTTQTIGSTAKILSKSETIYPKNGTQITNNNASLVLPLSAISYNIKDLNTSVSPPATTVEVSYDRYDNNGNLLQYTTKDGIPVSILWGYNKTLPIAKVEGITYDRLIGYGTINIPEIILYSDKDADPALYNLQEEEAENLLIGKLDVLRTFSLLSDYQISTYTYDPLIGVRSITPPSGIREVYKYDTANRLEKVIDVNGKVLKEYQYNYKN</sequence>
<dbReference type="OrthoDB" id="9814627at2"/>
<accession>A0A1I4YAA7</accession>
<dbReference type="AlphaFoldDB" id="A0A1I4YAA7"/>
<name>A0A1I4YAA7_CHROL</name>
<organism evidence="1 2">
    <name type="scientific">Chryseobacterium oleae</name>
    <dbReference type="NCBI Taxonomy" id="491207"/>
    <lineage>
        <taxon>Bacteria</taxon>
        <taxon>Pseudomonadati</taxon>
        <taxon>Bacteroidota</taxon>
        <taxon>Flavobacteriia</taxon>
        <taxon>Flavobacteriales</taxon>
        <taxon>Weeksellaceae</taxon>
        <taxon>Chryseobacterium group</taxon>
        <taxon>Chryseobacterium</taxon>
    </lineage>
</organism>